<dbReference type="STRING" id="392500.Swoo_0708"/>
<protein>
    <submittedName>
        <fullName evidence="1">Uncharacterized protein</fullName>
    </submittedName>
</protein>
<proteinExistence type="predicted"/>
<dbReference type="AlphaFoldDB" id="B1KE17"/>
<dbReference type="RefSeq" id="WP_012323350.1">
    <property type="nucleotide sequence ID" value="NC_010506.1"/>
</dbReference>
<keyword evidence="2" id="KW-1185">Reference proteome</keyword>
<dbReference type="EMBL" id="CP000961">
    <property type="protein sequence ID" value="ACA85003.1"/>
    <property type="molecule type" value="Genomic_DNA"/>
</dbReference>
<dbReference type="Proteomes" id="UP000002168">
    <property type="component" value="Chromosome"/>
</dbReference>
<gene>
    <name evidence="1" type="ordered locus">Swoo_0708</name>
</gene>
<accession>B1KE17</accession>
<dbReference type="KEGG" id="swd:Swoo_0708"/>
<sequence length="255" mass="29752">MTRPSYKVVLSDKLFSIYKKASLPCLLRAKERKAYDLLMGNIELDILTNAAQVQRCKDDHNLPEEVYNDLYPILLNLDDQKDLSLEQLSKETLFKLIVTIADGENSPPFFNLKKQHIKRNYTLSCLHDEEREPLKDYLVCLLQGANKVLIHDKYFSSEDDNKQIFTFLPDKDIIIQYVENGERSNGRFVRDICGANAKWKVEQCDTTQAEFNRFARSHDRYLIINEEIELTLTSGFSYIWNKEKEITCVVRELLG</sequence>
<dbReference type="HOGENOM" id="CLU_1089471_0_0_6"/>
<name>B1KE17_SHEWM</name>
<dbReference type="eggNOG" id="ENOG50332WW">
    <property type="taxonomic scope" value="Bacteria"/>
</dbReference>
<evidence type="ECO:0000313" key="2">
    <source>
        <dbReference type="Proteomes" id="UP000002168"/>
    </source>
</evidence>
<reference evidence="1 2" key="1">
    <citation type="submission" date="2008-02" db="EMBL/GenBank/DDBJ databases">
        <title>Complete sequence of Shewanella woodyi ATCC 51908.</title>
        <authorList>
            <consortium name="US DOE Joint Genome Institute"/>
            <person name="Copeland A."/>
            <person name="Lucas S."/>
            <person name="Lapidus A."/>
            <person name="Glavina del Rio T."/>
            <person name="Dalin E."/>
            <person name="Tice H."/>
            <person name="Bruce D."/>
            <person name="Goodwin L."/>
            <person name="Pitluck S."/>
            <person name="Sims D."/>
            <person name="Brettin T."/>
            <person name="Detter J.C."/>
            <person name="Han C."/>
            <person name="Kuske C.R."/>
            <person name="Schmutz J."/>
            <person name="Larimer F."/>
            <person name="Land M."/>
            <person name="Hauser L."/>
            <person name="Kyrpides N."/>
            <person name="Lykidis A."/>
            <person name="Zhao J.-S."/>
            <person name="Richardson P."/>
        </authorList>
    </citation>
    <scope>NUCLEOTIDE SEQUENCE [LARGE SCALE GENOMIC DNA]</scope>
    <source>
        <strain evidence="2">ATCC 51908 / MS32</strain>
    </source>
</reference>
<evidence type="ECO:0000313" key="1">
    <source>
        <dbReference type="EMBL" id="ACA85003.1"/>
    </source>
</evidence>
<organism evidence="1 2">
    <name type="scientific">Shewanella woodyi (strain ATCC 51908 / MS32)</name>
    <dbReference type="NCBI Taxonomy" id="392500"/>
    <lineage>
        <taxon>Bacteria</taxon>
        <taxon>Pseudomonadati</taxon>
        <taxon>Pseudomonadota</taxon>
        <taxon>Gammaproteobacteria</taxon>
        <taxon>Alteromonadales</taxon>
        <taxon>Shewanellaceae</taxon>
        <taxon>Shewanella</taxon>
    </lineage>
</organism>